<proteinExistence type="predicted"/>
<sequence length="130" mass="14077">MISPAVPPTAARAAPHCRLTGYAAFSPNAIRTCAPGVSFWFPAFFFPSTGATASSADHDERHTARDRALCGRWAEARADHKNRVLSEHLFGLDLHLDMSRLEPADRLRVRTALKEVIAALDEAAPEPAGS</sequence>
<gene>
    <name evidence="1" type="ORF">BA011_16770</name>
</gene>
<accession>A0A1B1CBS1</accession>
<dbReference type="AlphaFoldDB" id="A0A1B1CBS1"/>
<evidence type="ECO:0000313" key="1">
    <source>
        <dbReference type="EMBL" id="ANP87213.1"/>
    </source>
</evidence>
<name>A0A1B1CBS1_RHILE</name>
<protein>
    <submittedName>
        <fullName evidence="1">Uncharacterized protein</fullName>
    </submittedName>
</protein>
<dbReference type="Proteomes" id="UP000092691">
    <property type="component" value="Chromosome"/>
</dbReference>
<dbReference type="EMBL" id="CP016286">
    <property type="protein sequence ID" value="ANP87213.1"/>
    <property type="molecule type" value="Genomic_DNA"/>
</dbReference>
<organism evidence="1 2">
    <name type="scientific">Rhizobium leguminosarum</name>
    <dbReference type="NCBI Taxonomy" id="384"/>
    <lineage>
        <taxon>Bacteria</taxon>
        <taxon>Pseudomonadati</taxon>
        <taxon>Pseudomonadota</taxon>
        <taxon>Alphaproteobacteria</taxon>
        <taxon>Hyphomicrobiales</taxon>
        <taxon>Rhizobiaceae</taxon>
        <taxon>Rhizobium/Agrobacterium group</taxon>
        <taxon>Rhizobium</taxon>
    </lineage>
</organism>
<reference evidence="1 2" key="1">
    <citation type="submission" date="2016-06" db="EMBL/GenBank/DDBJ databases">
        <title>Microsymbionts genomes from the relict species Vavilovia formosa.</title>
        <authorList>
            <person name="Chirak E."/>
            <person name="Kimeklis A."/>
            <person name="Andronov E."/>
        </authorList>
    </citation>
    <scope>NUCLEOTIDE SEQUENCE [LARGE SCALE GENOMIC DNA]</scope>
    <source>
        <strain evidence="1 2">Vaf10</strain>
    </source>
</reference>
<evidence type="ECO:0000313" key="2">
    <source>
        <dbReference type="Proteomes" id="UP000092691"/>
    </source>
</evidence>